<dbReference type="AlphaFoldDB" id="A0A1D2N8N6"/>
<accession>A0A1D2N8N6</accession>
<proteinExistence type="predicted"/>
<dbReference type="PROSITE" id="PS51257">
    <property type="entry name" value="PROKAR_LIPOPROTEIN"/>
    <property type="match status" value="1"/>
</dbReference>
<feature type="region of interest" description="Disordered" evidence="1">
    <location>
        <begin position="38"/>
        <end position="69"/>
    </location>
</feature>
<organism evidence="2 3">
    <name type="scientific">Orchesella cincta</name>
    <name type="common">Springtail</name>
    <name type="synonym">Podura cincta</name>
    <dbReference type="NCBI Taxonomy" id="48709"/>
    <lineage>
        <taxon>Eukaryota</taxon>
        <taxon>Metazoa</taxon>
        <taxon>Ecdysozoa</taxon>
        <taxon>Arthropoda</taxon>
        <taxon>Hexapoda</taxon>
        <taxon>Collembola</taxon>
        <taxon>Entomobryomorpha</taxon>
        <taxon>Entomobryoidea</taxon>
        <taxon>Orchesellidae</taxon>
        <taxon>Orchesellinae</taxon>
        <taxon>Orchesella</taxon>
    </lineage>
</organism>
<evidence type="ECO:0000313" key="3">
    <source>
        <dbReference type="Proteomes" id="UP000094527"/>
    </source>
</evidence>
<sequence length="364" mass="40383">MVGTKYFCAVAIAAACVFLQVEVAHSFFQFFQHGQDKALPEQQPGQVEPTTGNGNAGHHHQHHFQHHQQPMQNIMQAMQGGNHHHGMQGGFAGGLNFQPLKQVFSKFSASANTMNMVAPQRVLAYLPLTRKSFYDQCGTAVRHCEWANAAKVGKKFVTVEEDETTTPTMKQVCMISKHICIGNTETCVSTKDCDAAMKITEITREGTKHSVIGSVSHLNNCDMESQSVADASKKPQMLFGIGFATYDAEGAKIECRAPKASDFKLVFLWKNSTEAEGTCKPLQESEVWKSLKTYDHDIMHAARSWPTVCKSVGAEEKSFNLKNFLEKHTPTIHYTSFFTPPFEFTKNYEPQFSSNGMVISGTVA</sequence>
<protein>
    <submittedName>
        <fullName evidence="2">Uncharacterized protein</fullName>
    </submittedName>
</protein>
<dbReference type="EMBL" id="LJIJ01000159">
    <property type="protein sequence ID" value="ODN01336.1"/>
    <property type="molecule type" value="Genomic_DNA"/>
</dbReference>
<evidence type="ECO:0000256" key="1">
    <source>
        <dbReference type="SAM" id="MobiDB-lite"/>
    </source>
</evidence>
<comment type="caution">
    <text evidence="2">The sequence shown here is derived from an EMBL/GenBank/DDBJ whole genome shotgun (WGS) entry which is preliminary data.</text>
</comment>
<feature type="compositionally biased region" description="Polar residues" evidence="1">
    <location>
        <begin position="43"/>
        <end position="53"/>
    </location>
</feature>
<reference evidence="2 3" key="1">
    <citation type="journal article" date="2016" name="Genome Biol. Evol.">
        <title>Gene Family Evolution Reflects Adaptation to Soil Environmental Stressors in the Genome of the Collembolan Orchesella cincta.</title>
        <authorList>
            <person name="Faddeeva-Vakhrusheva A."/>
            <person name="Derks M.F."/>
            <person name="Anvar S.Y."/>
            <person name="Agamennone V."/>
            <person name="Suring W."/>
            <person name="Smit S."/>
            <person name="van Straalen N.M."/>
            <person name="Roelofs D."/>
        </authorList>
    </citation>
    <scope>NUCLEOTIDE SEQUENCE [LARGE SCALE GENOMIC DNA]</scope>
    <source>
        <tissue evidence="2">Mixed pool</tissue>
    </source>
</reference>
<gene>
    <name evidence="2" type="ORF">Ocin01_05350</name>
</gene>
<feature type="compositionally biased region" description="Basic residues" evidence="1">
    <location>
        <begin position="57"/>
        <end position="66"/>
    </location>
</feature>
<name>A0A1D2N8N6_ORCCI</name>
<evidence type="ECO:0000313" key="2">
    <source>
        <dbReference type="EMBL" id="ODN01336.1"/>
    </source>
</evidence>
<dbReference type="Proteomes" id="UP000094527">
    <property type="component" value="Unassembled WGS sequence"/>
</dbReference>
<keyword evidence="3" id="KW-1185">Reference proteome</keyword>